<evidence type="ECO:0000313" key="6">
    <source>
        <dbReference type="EMBL" id="MFH4977153.1"/>
    </source>
</evidence>
<comment type="similarity">
    <text evidence="2">Belongs to the Mediator complex subunit 27 family.</text>
</comment>
<evidence type="ECO:0000313" key="7">
    <source>
        <dbReference type="Proteomes" id="UP001608902"/>
    </source>
</evidence>
<reference evidence="6 7" key="1">
    <citation type="submission" date="2024-08" db="EMBL/GenBank/DDBJ databases">
        <title>Gnathostoma spinigerum genome.</title>
        <authorList>
            <person name="Gonzalez-Bertolin B."/>
            <person name="Monzon S."/>
            <person name="Zaballos A."/>
            <person name="Jimenez P."/>
            <person name="Dekumyoy P."/>
            <person name="Varona S."/>
            <person name="Cuesta I."/>
            <person name="Sumanam S."/>
            <person name="Adisakwattana P."/>
            <person name="Gasser R.B."/>
            <person name="Hernandez-Gonzalez A."/>
            <person name="Young N.D."/>
            <person name="Perteguer M.J."/>
        </authorList>
    </citation>
    <scope>NUCLEOTIDE SEQUENCE [LARGE SCALE GENOMIC DNA]</scope>
    <source>
        <strain evidence="6">AL3</strain>
        <tissue evidence="6">Liver</tissue>
    </source>
</reference>
<name>A0ABD6EAS8_9BILA</name>
<keyword evidence="4" id="KW-0804">Transcription</keyword>
<dbReference type="GO" id="GO:0005634">
    <property type="term" value="C:nucleus"/>
    <property type="evidence" value="ECO:0007669"/>
    <property type="project" value="UniProtKB-SubCell"/>
</dbReference>
<evidence type="ECO:0000256" key="4">
    <source>
        <dbReference type="ARBA" id="ARBA00023163"/>
    </source>
</evidence>
<comment type="caution">
    <text evidence="6">The sequence shown here is derived from an EMBL/GenBank/DDBJ whole genome shotgun (WGS) entry which is preliminary data.</text>
</comment>
<sequence length="334" mass="38431">MAQPQPNPQQIMQSLSNHVDQCLNAVELLRNEVIIAHGRISSGLQDDDSAETFASFKSLAEEALLRINQIYDTLEDHAKLLPNCTPITPQIERLIRLLNESHIDPYINDIYQKLIDCSTWMENNGHLLQLLTEFGRMVAGNRRRSVVTEKPISFSNFTPKSSPQSTFEQTLLTVLKDPSSKKNGLIGNFLERSTLSSVIEFKFGHNVDKQYVCLLKMLVVVNNGIFEFAQMIAPHEEWSYLDTNNKQVDVLKESRYLVYRKMSVQANIHLMQTIMPYMDIQSPHTISYILNLFAKFSAVFEVKCRFCKKILKDFLPPLMFDLRNPKNAFHESCR</sequence>
<evidence type="ECO:0000256" key="1">
    <source>
        <dbReference type="ARBA" id="ARBA00004123"/>
    </source>
</evidence>
<evidence type="ECO:0008006" key="8">
    <source>
        <dbReference type="Google" id="ProtNLM"/>
    </source>
</evidence>
<evidence type="ECO:0000256" key="3">
    <source>
        <dbReference type="ARBA" id="ARBA00023015"/>
    </source>
</evidence>
<gene>
    <name evidence="6" type="ORF">AB6A40_003862</name>
</gene>
<dbReference type="Pfam" id="PF11571">
    <property type="entry name" value="Med27"/>
    <property type="match status" value="1"/>
</dbReference>
<protein>
    <recommendedName>
        <fullName evidence="8">Mediator complex subunit 27</fullName>
    </recommendedName>
</protein>
<comment type="subcellular location">
    <subcellularLocation>
        <location evidence="1">Nucleus</location>
    </subcellularLocation>
</comment>
<dbReference type="AlphaFoldDB" id="A0ABD6EAS8"/>
<accession>A0ABD6EAS8</accession>
<keyword evidence="5" id="KW-0539">Nucleus</keyword>
<organism evidence="6 7">
    <name type="scientific">Gnathostoma spinigerum</name>
    <dbReference type="NCBI Taxonomy" id="75299"/>
    <lineage>
        <taxon>Eukaryota</taxon>
        <taxon>Metazoa</taxon>
        <taxon>Ecdysozoa</taxon>
        <taxon>Nematoda</taxon>
        <taxon>Chromadorea</taxon>
        <taxon>Rhabditida</taxon>
        <taxon>Spirurina</taxon>
        <taxon>Gnathostomatomorpha</taxon>
        <taxon>Gnathostomatoidea</taxon>
        <taxon>Gnathostomatidae</taxon>
        <taxon>Gnathostoma</taxon>
    </lineage>
</organism>
<dbReference type="InterPro" id="IPR021627">
    <property type="entry name" value="Mediator_Med27"/>
</dbReference>
<proteinExistence type="inferred from homology"/>
<dbReference type="Proteomes" id="UP001608902">
    <property type="component" value="Unassembled WGS sequence"/>
</dbReference>
<dbReference type="EMBL" id="JBGFUD010002096">
    <property type="protein sequence ID" value="MFH4977153.1"/>
    <property type="molecule type" value="Genomic_DNA"/>
</dbReference>
<evidence type="ECO:0000256" key="2">
    <source>
        <dbReference type="ARBA" id="ARBA00008048"/>
    </source>
</evidence>
<keyword evidence="3" id="KW-0805">Transcription regulation</keyword>
<evidence type="ECO:0000256" key="5">
    <source>
        <dbReference type="ARBA" id="ARBA00023242"/>
    </source>
</evidence>
<keyword evidence="7" id="KW-1185">Reference proteome</keyword>